<dbReference type="AlphaFoldDB" id="A0A2N3HTK9"/>
<dbReference type="GO" id="GO:0043565">
    <property type="term" value="F:sequence-specific DNA binding"/>
    <property type="evidence" value="ECO:0007669"/>
    <property type="project" value="InterPro"/>
</dbReference>
<name>A0A2N3HTK9_9BACT</name>
<evidence type="ECO:0000256" key="1">
    <source>
        <dbReference type="ARBA" id="ARBA00023015"/>
    </source>
</evidence>
<proteinExistence type="predicted"/>
<reference evidence="5 6" key="1">
    <citation type="journal article" date="2017" name="Front. Microbiol.">
        <title>Labilibaculum manganireducens gen. nov., sp. nov. and Labilibaculum filiforme sp. nov., Novel Bacteroidetes Isolated from Subsurface Sediments of the Baltic Sea.</title>
        <authorList>
            <person name="Vandieken V."/>
            <person name="Marshall I.P."/>
            <person name="Niemann H."/>
            <person name="Engelen B."/>
            <person name="Cypionka H."/>
        </authorList>
    </citation>
    <scope>NUCLEOTIDE SEQUENCE [LARGE SCALE GENOMIC DNA]</scope>
    <source>
        <strain evidence="5 6">59.10-2M</strain>
    </source>
</reference>
<dbReference type="PROSITE" id="PS01124">
    <property type="entry name" value="HTH_ARAC_FAMILY_2"/>
    <property type="match status" value="1"/>
</dbReference>
<evidence type="ECO:0000259" key="4">
    <source>
        <dbReference type="PROSITE" id="PS01124"/>
    </source>
</evidence>
<organism evidence="5 6">
    <name type="scientific">Labilibaculum manganireducens</name>
    <dbReference type="NCBI Taxonomy" id="1940525"/>
    <lineage>
        <taxon>Bacteria</taxon>
        <taxon>Pseudomonadati</taxon>
        <taxon>Bacteroidota</taxon>
        <taxon>Bacteroidia</taxon>
        <taxon>Marinilabiliales</taxon>
        <taxon>Marinifilaceae</taxon>
        <taxon>Labilibaculum</taxon>
    </lineage>
</organism>
<keyword evidence="3" id="KW-0804">Transcription</keyword>
<dbReference type="GO" id="GO:0003700">
    <property type="term" value="F:DNA-binding transcription factor activity"/>
    <property type="evidence" value="ECO:0007669"/>
    <property type="project" value="InterPro"/>
</dbReference>
<evidence type="ECO:0000313" key="6">
    <source>
        <dbReference type="Proteomes" id="UP000233618"/>
    </source>
</evidence>
<comment type="caution">
    <text evidence="5">The sequence shown here is derived from an EMBL/GenBank/DDBJ whole genome shotgun (WGS) entry which is preliminary data.</text>
</comment>
<dbReference type="Pfam" id="PF12833">
    <property type="entry name" value="HTH_18"/>
    <property type="match status" value="1"/>
</dbReference>
<dbReference type="InterPro" id="IPR018062">
    <property type="entry name" value="HTH_AraC-typ_CS"/>
</dbReference>
<keyword evidence="6" id="KW-1185">Reference proteome</keyword>
<dbReference type="RefSeq" id="WP_101311522.1">
    <property type="nucleotide sequence ID" value="NZ_MVDE01000046.1"/>
</dbReference>
<evidence type="ECO:0000313" key="5">
    <source>
        <dbReference type="EMBL" id="PKQ61371.1"/>
    </source>
</evidence>
<protein>
    <submittedName>
        <fullName evidence="5">AraC family transcriptional regulator</fullName>
    </submittedName>
</protein>
<dbReference type="InterPro" id="IPR018060">
    <property type="entry name" value="HTH_AraC"/>
</dbReference>
<dbReference type="PANTHER" id="PTHR43280:SF31">
    <property type="entry name" value="TRANSCRIPTIONAL REGULATORY PROTEIN"/>
    <property type="match status" value="1"/>
</dbReference>
<accession>A0A2N3HTK9</accession>
<dbReference type="EMBL" id="MVDE01000046">
    <property type="protein sequence ID" value="PKQ61371.1"/>
    <property type="molecule type" value="Genomic_DNA"/>
</dbReference>
<dbReference type="SMART" id="SM00342">
    <property type="entry name" value="HTH_ARAC"/>
    <property type="match status" value="1"/>
</dbReference>
<dbReference type="SUPFAM" id="SSF46689">
    <property type="entry name" value="Homeodomain-like"/>
    <property type="match status" value="1"/>
</dbReference>
<gene>
    <name evidence="5" type="ORF">BZG01_19470</name>
</gene>
<dbReference type="InterPro" id="IPR009057">
    <property type="entry name" value="Homeodomain-like_sf"/>
</dbReference>
<dbReference type="Gene3D" id="1.10.10.60">
    <property type="entry name" value="Homeodomain-like"/>
    <property type="match status" value="1"/>
</dbReference>
<keyword evidence="1" id="KW-0805">Transcription regulation</keyword>
<dbReference type="PRINTS" id="PR00032">
    <property type="entry name" value="HTHARAC"/>
</dbReference>
<feature type="domain" description="HTH araC/xylS-type" evidence="4">
    <location>
        <begin position="81"/>
        <end position="179"/>
    </location>
</feature>
<dbReference type="PANTHER" id="PTHR43280">
    <property type="entry name" value="ARAC-FAMILY TRANSCRIPTIONAL REGULATOR"/>
    <property type="match status" value="1"/>
</dbReference>
<dbReference type="PROSITE" id="PS00041">
    <property type="entry name" value="HTH_ARAC_FAMILY_1"/>
    <property type="match status" value="1"/>
</dbReference>
<keyword evidence="2" id="KW-0238">DNA-binding</keyword>
<evidence type="ECO:0000256" key="3">
    <source>
        <dbReference type="ARBA" id="ARBA00023163"/>
    </source>
</evidence>
<sequence>MEQNRIHIKNMVCPRCIAAVEMVLKKLNLNFIEIDLGTVVLDRSLTEGETQKLKFDLEEIGFELLNDKKSQLIEQVKSEIIKIVHYHEQAIQAGNLTDHLQKTIGHSYASLSKLFSEFEGKTIEKYLILQKIEKAKELLFYEELSISEIAYQLNYSSSQHFSRQFKSVTGLTPTEFGKNKKAGRHSINEI</sequence>
<dbReference type="Proteomes" id="UP000233618">
    <property type="component" value="Unassembled WGS sequence"/>
</dbReference>
<dbReference type="InterPro" id="IPR020449">
    <property type="entry name" value="Tscrpt_reg_AraC-type_HTH"/>
</dbReference>
<evidence type="ECO:0000256" key="2">
    <source>
        <dbReference type="ARBA" id="ARBA00023125"/>
    </source>
</evidence>